<comment type="subcellular location">
    <subcellularLocation>
        <location evidence="1">Cell inner membrane</location>
        <topology evidence="1">Multi-pass membrane protein</topology>
    </subcellularLocation>
</comment>
<dbReference type="GO" id="GO:0005524">
    <property type="term" value="F:ATP binding"/>
    <property type="evidence" value="ECO:0007669"/>
    <property type="project" value="UniProtKB-KW"/>
</dbReference>
<keyword evidence="12 16" id="KW-1133">Transmembrane helix</keyword>
<evidence type="ECO:0000256" key="16">
    <source>
        <dbReference type="SAM" id="Phobius"/>
    </source>
</evidence>
<dbReference type="PANTHER" id="PTHR32309:SF13">
    <property type="entry name" value="FERRIC ENTEROBACTIN TRANSPORT PROTEIN FEPE"/>
    <property type="match status" value="1"/>
</dbReference>
<dbReference type="Pfam" id="PF02706">
    <property type="entry name" value="Wzz"/>
    <property type="match status" value="1"/>
</dbReference>
<dbReference type="CDD" id="cd05387">
    <property type="entry name" value="BY-kinase"/>
    <property type="match status" value="1"/>
</dbReference>
<dbReference type="InterPro" id="IPR005702">
    <property type="entry name" value="Wzc-like_C"/>
</dbReference>
<evidence type="ECO:0000256" key="15">
    <source>
        <dbReference type="ARBA" id="ARBA00051245"/>
    </source>
</evidence>
<keyword evidence="5" id="KW-1003">Cell membrane</keyword>
<evidence type="ECO:0000256" key="13">
    <source>
        <dbReference type="ARBA" id="ARBA00023136"/>
    </source>
</evidence>
<dbReference type="OrthoDB" id="9794577at2"/>
<keyword evidence="8 16" id="KW-0812">Transmembrane</keyword>
<dbReference type="PANTHER" id="PTHR32309">
    <property type="entry name" value="TYROSINE-PROTEIN KINASE"/>
    <property type="match status" value="1"/>
</dbReference>
<dbReference type="Proteomes" id="UP000199041">
    <property type="component" value="Unassembled WGS sequence"/>
</dbReference>
<dbReference type="EC" id="2.7.10.2" evidence="4"/>
<dbReference type="Pfam" id="PF13614">
    <property type="entry name" value="AAA_31"/>
    <property type="match status" value="1"/>
</dbReference>
<evidence type="ECO:0000256" key="3">
    <source>
        <dbReference type="ARBA" id="ARBA00008883"/>
    </source>
</evidence>
<dbReference type="Gene3D" id="3.40.50.300">
    <property type="entry name" value="P-loop containing nucleotide triphosphate hydrolases"/>
    <property type="match status" value="1"/>
</dbReference>
<evidence type="ECO:0000259" key="18">
    <source>
        <dbReference type="Pfam" id="PF13614"/>
    </source>
</evidence>
<accession>A0A1H4ADG3</accession>
<feature type="transmembrane region" description="Helical" evidence="16">
    <location>
        <begin position="500"/>
        <end position="519"/>
    </location>
</feature>
<evidence type="ECO:0000256" key="4">
    <source>
        <dbReference type="ARBA" id="ARBA00011903"/>
    </source>
</evidence>
<dbReference type="InterPro" id="IPR032807">
    <property type="entry name" value="GNVR"/>
</dbReference>
<keyword evidence="21" id="KW-1185">Reference proteome</keyword>
<evidence type="ECO:0000256" key="6">
    <source>
        <dbReference type="ARBA" id="ARBA00022519"/>
    </source>
</evidence>
<feature type="domain" description="AAA" evidence="18">
    <location>
        <begin position="598"/>
        <end position="708"/>
    </location>
</feature>
<feature type="domain" description="Tyrosine-protein kinase G-rich" evidence="19">
    <location>
        <begin position="450"/>
        <end position="521"/>
    </location>
</feature>
<evidence type="ECO:0000256" key="8">
    <source>
        <dbReference type="ARBA" id="ARBA00022692"/>
    </source>
</evidence>
<evidence type="ECO:0000256" key="9">
    <source>
        <dbReference type="ARBA" id="ARBA00022741"/>
    </source>
</evidence>
<dbReference type="InterPro" id="IPR050445">
    <property type="entry name" value="Bact_polysacc_biosynth/exp"/>
</dbReference>
<sequence>MQTTTLDQLVPVKETKFDFTKIFHRIRANWYYCVICAIVMVGLAGIYLYVANPTYKAMATVLIKDNTGQNNSPQSNGISSLQSLGLFPGASNVDNERDILVSYPLIHQVVSDLQLYLNFSTYKDFRSKPLYKKSLPFTTSITGFSTDNLDPSQLSYEFTLNGKSGFTVSSDKHVWKGKWSVPVVLPIGQLTLEKNELTNDWDGSQNIKMDVSSINAVADGFKENINAEISDKQTSIINLSLNTTIPEQGIDIMNGLIHVYQLSNIEDNNRITDSTIEFLNNRLFTVGAELDSIEGNIQHFKQHNELADLPTQSQSLIANAGENAKELAAQQVQLSITNSLIEYMHSQNGNDRVVPASLTINDGSLSAIIDNYNKLLLQKERVLLSATPDHPVVKNLDNQIKGLRSDMLSGLNSIKYSLEAGIGSMQQNEGALNNKIRRVPAQERTFTEYSRQQAIKQELFLFLLQKREESLIAKSSTVSNARIIVPGRVATQPVAPNKKLVLSFAMVLGLIFPFIISFFRNLTNLKVETKEDIANNTQTPVLAEILHNGKPADGAIVVTHSSRDPVAEQFRILRTDLSYLLPSQHQKVILFTSSMPNEGKSYVALNLSAMLAFSGKKVVIIDFDLRKPKLAERLGLNYENGFSQYAIGKATLDDIIYCVDGIPNLSFIPSGAIPPNPAELLITDRTTHLFDQLKQRFDYILIDSAPCIVTDARLLSRYADLTLFLVRLGTTYKELLKQIQEFYQQEKFPNLNLVINDLNRKRGKYYNGYQNYGADYGYFEN</sequence>
<evidence type="ECO:0000256" key="7">
    <source>
        <dbReference type="ARBA" id="ARBA00022679"/>
    </source>
</evidence>
<gene>
    <name evidence="20" type="ORF">SAMN05192529_11454</name>
</gene>
<dbReference type="STRING" id="551991.SAMN05192529_11454"/>
<dbReference type="EMBL" id="FNQY01000014">
    <property type="protein sequence ID" value="SEA33977.1"/>
    <property type="molecule type" value="Genomic_DNA"/>
</dbReference>
<name>A0A1H4ADG3_9BACT</name>
<dbReference type="InterPro" id="IPR025669">
    <property type="entry name" value="AAA_dom"/>
</dbReference>
<evidence type="ECO:0000256" key="12">
    <source>
        <dbReference type="ARBA" id="ARBA00022989"/>
    </source>
</evidence>
<dbReference type="NCBIfam" id="TIGR01007">
    <property type="entry name" value="eps_fam"/>
    <property type="match status" value="1"/>
</dbReference>
<keyword evidence="11" id="KW-0067">ATP-binding</keyword>
<dbReference type="InterPro" id="IPR027417">
    <property type="entry name" value="P-loop_NTPase"/>
</dbReference>
<feature type="domain" description="Polysaccharide chain length determinant N-terminal" evidence="17">
    <location>
        <begin position="16"/>
        <end position="113"/>
    </location>
</feature>
<dbReference type="Pfam" id="PF13807">
    <property type="entry name" value="GNVR"/>
    <property type="match status" value="1"/>
</dbReference>
<evidence type="ECO:0000256" key="2">
    <source>
        <dbReference type="ARBA" id="ARBA00007316"/>
    </source>
</evidence>
<keyword evidence="10" id="KW-0418">Kinase</keyword>
<dbReference type="GO" id="GO:0004715">
    <property type="term" value="F:non-membrane spanning protein tyrosine kinase activity"/>
    <property type="evidence" value="ECO:0007669"/>
    <property type="project" value="UniProtKB-EC"/>
</dbReference>
<dbReference type="SUPFAM" id="SSF52540">
    <property type="entry name" value="P-loop containing nucleoside triphosphate hydrolases"/>
    <property type="match status" value="1"/>
</dbReference>
<dbReference type="InterPro" id="IPR003856">
    <property type="entry name" value="LPS_length_determ_N"/>
</dbReference>
<protein>
    <recommendedName>
        <fullName evidence="4">non-specific protein-tyrosine kinase</fullName>
        <ecNumber evidence="4">2.7.10.2</ecNumber>
    </recommendedName>
</protein>
<dbReference type="RefSeq" id="WP_091398929.1">
    <property type="nucleotide sequence ID" value="NZ_FNQY01000014.1"/>
</dbReference>
<keyword evidence="6" id="KW-0997">Cell inner membrane</keyword>
<evidence type="ECO:0000256" key="1">
    <source>
        <dbReference type="ARBA" id="ARBA00004429"/>
    </source>
</evidence>
<evidence type="ECO:0000256" key="14">
    <source>
        <dbReference type="ARBA" id="ARBA00023137"/>
    </source>
</evidence>
<evidence type="ECO:0000313" key="21">
    <source>
        <dbReference type="Proteomes" id="UP000199041"/>
    </source>
</evidence>
<evidence type="ECO:0000259" key="17">
    <source>
        <dbReference type="Pfam" id="PF02706"/>
    </source>
</evidence>
<keyword evidence="13 16" id="KW-0472">Membrane</keyword>
<feature type="transmembrane region" description="Helical" evidence="16">
    <location>
        <begin position="30"/>
        <end position="50"/>
    </location>
</feature>
<keyword evidence="9" id="KW-0547">Nucleotide-binding</keyword>
<reference evidence="20 21" key="1">
    <citation type="submission" date="2016-10" db="EMBL/GenBank/DDBJ databases">
        <authorList>
            <person name="de Groot N.N."/>
        </authorList>
    </citation>
    <scope>NUCLEOTIDE SEQUENCE [LARGE SCALE GENOMIC DNA]</scope>
    <source>
        <strain evidence="20 21">Vu-144</strain>
    </source>
</reference>
<evidence type="ECO:0000256" key="11">
    <source>
        <dbReference type="ARBA" id="ARBA00022840"/>
    </source>
</evidence>
<evidence type="ECO:0000313" key="20">
    <source>
        <dbReference type="EMBL" id="SEA33977.1"/>
    </source>
</evidence>
<comment type="similarity">
    <text evidence="3">Belongs to the etk/wzc family.</text>
</comment>
<keyword evidence="14" id="KW-0829">Tyrosine-protein kinase</keyword>
<comment type="similarity">
    <text evidence="2">Belongs to the CpsD/CapB family.</text>
</comment>
<evidence type="ECO:0000256" key="5">
    <source>
        <dbReference type="ARBA" id="ARBA00022475"/>
    </source>
</evidence>
<keyword evidence="7" id="KW-0808">Transferase</keyword>
<evidence type="ECO:0000256" key="10">
    <source>
        <dbReference type="ARBA" id="ARBA00022777"/>
    </source>
</evidence>
<dbReference type="GO" id="GO:0005886">
    <property type="term" value="C:plasma membrane"/>
    <property type="evidence" value="ECO:0007669"/>
    <property type="project" value="UniProtKB-SubCell"/>
</dbReference>
<proteinExistence type="inferred from homology"/>
<evidence type="ECO:0000259" key="19">
    <source>
        <dbReference type="Pfam" id="PF13807"/>
    </source>
</evidence>
<comment type="catalytic activity">
    <reaction evidence="15">
        <text>L-tyrosyl-[protein] + ATP = O-phospho-L-tyrosyl-[protein] + ADP + H(+)</text>
        <dbReference type="Rhea" id="RHEA:10596"/>
        <dbReference type="Rhea" id="RHEA-COMP:10136"/>
        <dbReference type="Rhea" id="RHEA-COMP:20101"/>
        <dbReference type="ChEBI" id="CHEBI:15378"/>
        <dbReference type="ChEBI" id="CHEBI:30616"/>
        <dbReference type="ChEBI" id="CHEBI:46858"/>
        <dbReference type="ChEBI" id="CHEBI:61978"/>
        <dbReference type="ChEBI" id="CHEBI:456216"/>
        <dbReference type="EC" id="2.7.10.2"/>
    </reaction>
</comment>
<dbReference type="AlphaFoldDB" id="A0A1H4ADG3"/>
<organism evidence="20 21">
    <name type="scientific">Arachidicoccus rhizosphaerae</name>
    <dbReference type="NCBI Taxonomy" id="551991"/>
    <lineage>
        <taxon>Bacteria</taxon>
        <taxon>Pseudomonadati</taxon>
        <taxon>Bacteroidota</taxon>
        <taxon>Chitinophagia</taxon>
        <taxon>Chitinophagales</taxon>
        <taxon>Chitinophagaceae</taxon>
        <taxon>Arachidicoccus</taxon>
    </lineage>
</organism>